<dbReference type="InterPro" id="IPR001296">
    <property type="entry name" value="Glyco_trans_1"/>
</dbReference>
<dbReference type="Pfam" id="PF00534">
    <property type="entry name" value="Glycos_transf_1"/>
    <property type="match status" value="1"/>
</dbReference>
<accession>A0A2H1E8S1</accession>
<sequence length="361" mass="41888">MKKIIISVTNDLTTDQRVEKVCNSLLKLNYTILLIGRKHPHSTPINRPYQTIRFTLLFNRGILFYAEYNIRLFFKLLFTKKELLLSNDLDTLPANFLISKVQQKKLIYDSHELFSESPELINKPIIKKVWQSLENMLLPKIKNSYTVSKSIAEHYNSKYRTNFKIVRNLPQKKKYTKAPLPLNTEGKKIILYQGVVNIGRGLELIIDTIPFLKNHLFLIVGDGDILKILQQKVARKNLQKKVIFLGKKTPIELQKITPNADIGISLEEDLGLNYRYALPNKLFDYIQAEIPVLTSDLPEMKQIVSQYQIGKIVTDRTPKKLATIIESFCPKEYTHALKKAKEQLIWANEETVLYDVFKNLK</sequence>
<dbReference type="Gene3D" id="3.40.50.2000">
    <property type="entry name" value="Glycogen Phosphorylase B"/>
    <property type="match status" value="1"/>
</dbReference>
<keyword evidence="2" id="KW-0328">Glycosyltransferase</keyword>
<dbReference type="EMBL" id="LT634361">
    <property type="protein sequence ID" value="SFZ80966.1"/>
    <property type="molecule type" value="Genomic_DNA"/>
</dbReference>
<dbReference type="KEGG" id="tmar:MARIT_0888"/>
<protein>
    <submittedName>
        <fullName evidence="2">Glycosyltransferase, family GT4</fullName>
        <ecNumber evidence="2">2.4.1.-</ecNumber>
    </submittedName>
</protein>
<dbReference type="GO" id="GO:0016757">
    <property type="term" value="F:glycosyltransferase activity"/>
    <property type="evidence" value="ECO:0007669"/>
    <property type="project" value="UniProtKB-KW"/>
</dbReference>
<dbReference type="STRING" id="1349785.GCA_000509405_01013"/>
<dbReference type="OrthoDB" id="9813214at2"/>
<evidence type="ECO:0000313" key="3">
    <source>
        <dbReference type="Proteomes" id="UP000231564"/>
    </source>
</evidence>
<dbReference type="SUPFAM" id="SSF53756">
    <property type="entry name" value="UDP-Glycosyltransferase/glycogen phosphorylase"/>
    <property type="match status" value="1"/>
</dbReference>
<keyword evidence="2" id="KW-0808">Transferase</keyword>
<dbReference type="Proteomes" id="UP000231564">
    <property type="component" value="Chromosome MARIT"/>
</dbReference>
<gene>
    <name evidence="2" type="ORF">MARIT_0888</name>
</gene>
<name>A0A2H1E8S1_9FLAO</name>
<proteinExistence type="predicted"/>
<dbReference type="GeneID" id="47722452"/>
<dbReference type="AlphaFoldDB" id="A0A2H1E8S1"/>
<feature type="domain" description="Glycosyl transferase family 1" evidence="1">
    <location>
        <begin position="184"/>
        <end position="332"/>
    </location>
</feature>
<dbReference type="EC" id="2.4.1.-" evidence="2"/>
<organism evidence="2 3">
    <name type="scientific">Tenacibaculum maritimum NCIMB 2154</name>
    <dbReference type="NCBI Taxonomy" id="1349785"/>
    <lineage>
        <taxon>Bacteria</taxon>
        <taxon>Pseudomonadati</taxon>
        <taxon>Bacteroidota</taxon>
        <taxon>Flavobacteriia</taxon>
        <taxon>Flavobacteriales</taxon>
        <taxon>Flavobacteriaceae</taxon>
        <taxon>Tenacibaculum</taxon>
    </lineage>
</organism>
<evidence type="ECO:0000313" key="2">
    <source>
        <dbReference type="EMBL" id="SFZ80966.1"/>
    </source>
</evidence>
<reference evidence="2 3" key="1">
    <citation type="submission" date="2016-11" db="EMBL/GenBank/DDBJ databases">
        <authorList>
            <person name="Jaros S."/>
            <person name="Januszkiewicz K."/>
            <person name="Wedrychowicz H."/>
        </authorList>
    </citation>
    <scope>NUCLEOTIDE SEQUENCE [LARGE SCALE GENOMIC DNA]</scope>
    <source>
        <strain evidence="2">NCIMB 2154T</strain>
    </source>
</reference>
<dbReference type="RefSeq" id="WP_100210865.1">
    <property type="nucleotide sequence ID" value="NZ_CP138495.1"/>
</dbReference>
<keyword evidence="3" id="KW-1185">Reference proteome</keyword>
<evidence type="ECO:0000259" key="1">
    <source>
        <dbReference type="Pfam" id="PF00534"/>
    </source>
</evidence>